<dbReference type="EMBL" id="PUUG01000075">
    <property type="protein sequence ID" value="PQP79260.1"/>
    <property type="molecule type" value="Genomic_DNA"/>
</dbReference>
<dbReference type="PANTHER" id="PTHR13767:SF2">
    <property type="entry name" value="PSEUDOURIDYLATE SYNTHASE TRUB1"/>
    <property type="match status" value="1"/>
</dbReference>
<gene>
    <name evidence="5 7" type="primary">truB</name>
    <name evidence="7" type="ORF">C6B37_02220</name>
</gene>
<dbReference type="GO" id="GO:1990481">
    <property type="term" value="P:mRNA pseudouridine synthesis"/>
    <property type="evidence" value="ECO:0007669"/>
    <property type="project" value="TreeGrafter"/>
</dbReference>
<comment type="function">
    <text evidence="5">Responsible for synthesis of pseudouridine from uracil-55 in the psi GC loop of transfer RNAs.</text>
</comment>
<dbReference type="InterPro" id="IPR014780">
    <property type="entry name" value="tRNA_psdUridine_synth_TruB"/>
</dbReference>
<keyword evidence="3 5" id="KW-0819">tRNA processing</keyword>
<name>A0A2S8NTG4_9MOLU</name>
<dbReference type="NCBIfam" id="TIGR00431">
    <property type="entry name" value="TruB"/>
    <property type="match status" value="1"/>
</dbReference>
<dbReference type="EC" id="5.4.99.25" evidence="5"/>
<dbReference type="Pfam" id="PF01509">
    <property type="entry name" value="TruB_N"/>
    <property type="match status" value="1"/>
</dbReference>
<keyword evidence="8" id="KW-1185">Reference proteome</keyword>
<comment type="catalytic activity">
    <reaction evidence="1 5">
        <text>uridine(55) in tRNA = pseudouridine(55) in tRNA</text>
        <dbReference type="Rhea" id="RHEA:42532"/>
        <dbReference type="Rhea" id="RHEA-COMP:10101"/>
        <dbReference type="Rhea" id="RHEA-COMP:10102"/>
        <dbReference type="ChEBI" id="CHEBI:65314"/>
        <dbReference type="ChEBI" id="CHEBI:65315"/>
        <dbReference type="EC" id="5.4.99.25"/>
    </reaction>
</comment>
<sequence length="283" mass="32831">MNGIFFINKESGQTSHDVVQQIKKKFSLIKVGHTGTLDPLAEGLLLILVGKATKLNFLFEKLDKKYQGTIIFNHEYDTLDVKGKLITTKNQILTDDLIQKAFSEFHQQKYPQTPPMYSAIKIKGQKLYHLARKNIQVDIPKRQVFIYHLEKTSSLQEQSVKFYVHVSKGTYIRSLVRDIASYMSTYGALSKLCRTAIGPYQLTQATKIEQVELNCLIPVQNFFSNYPQIVLNDYLIKLVKNGIYLDKRQIITKKPFVVLDKQKQWIAYYEVIGQNQYAPRYFF</sequence>
<dbReference type="HAMAP" id="MF_01080">
    <property type="entry name" value="TruB_bact"/>
    <property type="match status" value="1"/>
</dbReference>
<dbReference type="InterPro" id="IPR002501">
    <property type="entry name" value="PsdUridine_synth_N"/>
</dbReference>
<accession>A0A2S8NTG4</accession>
<comment type="caution">
    <text evidence="7">The sequence shown here is derived from an EMBL/GenBank/DDBJ whole genome shotgun (WGS) entry which is preliminary data.</text>
</comment>
<dbReference type="GO" id="GO:0031119">
    <property type="term" value="P:tRNA pseudouridine synthesis"/>
    <property type="evidence" value="ECO:0007669"/>
    <property type="project" value="UniProtKB-UniRule"/>
</dbReference>
<feature type="domain" description="Pseudouridine synthase II N-terminal" evidence="6">
    <location>
        <begin position="23"/>
        <end position="172"/>
    </location>
</feature>
<dbReference type="Gene3D" id="3.30.2350.10">
    <property type="entry name" value="Pseudouridine synthase"/>
    <property type="match status" value="1"/>
</dbReference>
<evidence type="ECO:0000313" key="7">
    <source>
        <dbReference type="EMBL" id="PQP79260.1"/>
    </source>
</evidence>
<dbReference type="InterPro" id="IPR020103">
    <property type="entry name" value="PsdUridine_synth_cat_dom_sf"/>
</dbReference>
<dbReference type="GO" id="GO:0003723">
    <property type="term" value="F:RNA binding"/>
    <property type="evidence" value="ECO:0007669"/>
    <property type="project" value="InterPro"/>
</dbReference>
<reference evidence="7 8" key="1">
    <citation type="submission" date="2018-02" db="EMBL/GenBank/DDBJ databases">
        <title>Metagenomics reveals mixed infection of spiroplasma and phytoplasma in chicory.</title>
        <authorList>
            <person name="Polano C."/>
            <person name="Moruzzi S."/>
            <person name="Ermacora P."/>
            <person name="Ferrini F."/>
            <person name="Martini M."/>
            <person name="Firrao G."/>
        </authorList>
    </citation>
    <scope>NUCLEOTIDE SEQUENCE [LARGE SCALE GENOMIC DNA]</scope>
    <source>
        <strain evidence="7 8">ChiP</strain>
    </source>
</reference>
<evidence type="ECO:0000256" key="5">
    <source>
        <dbReference type="HAMAP-Rule" id="MF_01080"/>
    </source>
</evidence>
<proteinExistence type="inferred from homology"/>
<evidence type="ECO:0000256" key="4">
    <source>
        <dbReference type="ARBA" id="ARBA00023235"/>
    </source>
</evidence>
<evidence type="ECO:0000259" key="6">
    <source>
        <dbReference type="Pfam" id="PF01509"/>
    </source>
</evidence>
<evidence type="ECO:0000256" key="1">
    <source>
        <dbReference type="ARBA" id="ARBA00000385"/>
    </source>
</evidence>
<evidence type="ECO:0000313" key="8">
    <source>
        <dbReference type="Proteomes" id="UP000238672"/>
    </source>
</evidence>
<keyword evidence="4 5" id="KW-0413">Isomerase</keyword>
<dbReference type="GO" id="GO:0160148">
    <property type="term" value="F:tRNA pseudouridine(55) synthase activity"/>
    <property type="evidence" value="ECO:0007669"/>
    <property type="project" value="UniProtKB-EC"/>
</dbReference>
<feature type="active site" description="Nucleophile" evidence="5">
    <location>
        <position position="38"/>
    </location>
</feature>
<dbReference type="SUPFAM" id="SSF55120">
    <property type="entry name" value="Pseudouridine synthase"/>
    <property type="match status" value="1"/>
</dbReference>
<dbReference type="Proteomes" id="UP000238672">
    <property type="component" value="Unassembled WGS sequence"/>
</dbReference>
<dbReference type="AlphaFoldDB" id="A0A2S8NTG4"/>
<evidence type="ECO:0000256" key="2">
    <source>
        <dbReference type="ARBA" id="ARBA00005642"/>
    </source>
</evidence>
<dbReference type="CDD" id="cd02573">
    <property type="entry name" value="PseudoU_synth_EcTruB"/>
    <property type="match status" value="1"/>
</dbReference>
<comment type="similarity">
    <text evidence="2 5">Belongs to the pseudouridine synthase TruB family. Type 1 subfamily.</text>
</comment>
<dbReference type="PANTHER" id="PTHR13767">
    <property type="entry name" value="TRNA-PSEUDOURIDINE SYNTHASE"/>
    <property type="match status" value="1"/>
</dbReference>
<evidence type="ECO:0000256" key="3">
    <source>
        <dbReference type="ARBA" id="ARBA00022694"/>
    </source>
</evidence>
<organism evidence="7 8">
    <name type="scientific">Candidatus Phytoplasma phoenicium</name>
    <dbReference type="NCBI Taxonomy" id="198422"/>
    <lineage>
        <taxon>Bacteria</taxon>
        <taxon>Bacillati</taxon>
        <taxon>Mycoplasmatota</taxon>
        <taxon>Mollicutes</taxon>
        <taxon>Acholeplasmatales</taxon>
        <taxon>Acholeplasmataceae</taxon>
        <taxon>Candidatus Phytoplasma</taxon>
        <taxon>16SrIX (Pigeon pea witches'-broom group)</taxon>
    </lineage>
</organism>
<protein>
    <recommendedName>
        <fullName evidence="5">tRNA pseudouridine synthase B</fullName>
        <ecNumber evidence="5">5.4.99.25</ecNumber>
    </recommendedName>
    <alternativeName>
        <fullName evidence="5">tRNA pseudouridine(55) synthase</fullName>
        <shortName evidence="5">Psi55 synthase</shortName>
    </alternativeName>
    <alternativeName>
        <fullName evidence="5">tRNA pseudouridylate synthase</fullName>
    </alternativeName>
    <alternativeName>
        <fullName evidence="5">tRNA-uridine isomerase</fullName>
    </alternativeName>
</protein>